<proteinExistence type="predicted"/>
<dbReference type="EMBL" id="CP003929">
    <property type="protein sequence ID" value="AGB39003.1"/>
    <property type="molecule type" value="Genomic_DNA"/>
</dbReference>
<dbReference type="OrthoDB" id="6744at2157"/>
<dbReference type="HOGENOM" id="CLU_089860_0_0_2"/>
<feature type="compositionally biased region" description="Acidic residues" evidence="1">
    <location>
        <begin position="28"/>
        <end position="49"/>
    </location>
</feature>
<dbReference type="RefSeq" id="WP_015322442.1">
    <property type="nucleotide sequence ID" value="NC_019974.1"/>
</dbReference>
<dbReference type="STRING" id="694430.Natoc_3265"/>
<evidence type="ECO:0000256" key="1">
    <source>
        <dbReference type="SAM" id="MobiDB-lite"/>
    </source>
</evidence>
<dbReference type="AlphaFoldDB" id="L0K4G8"/>
<organism evidence="2 3">
    <name type="scientific">Natronococcus occultus SP4</name>
    <dbReference type="NCBI Taxonomy" id="694430"/>
    <lineage>
        <taxon>Archaea</taxon>
        <taxon>Methanobacteriati</taxon>
        <taxon>Methanobacteriota</taxon>
        <taxon>Stenosarchaea group</taxon>
        <taxon>Halobacteria</taxon>
        <taxon>Halobacteriales</taxon>
        <taxon>Natrialbaceae</taxon>
        <taxon>Natronococcus</taxon>
    </lineage>
</organism>
<evidence type="ECO:0000313" key="2">
    <source>
        <dbReference type="EMBL" id="AGB39003.1"/>
    </source>
</evidence>
<keyword evidence="3" id="KW-1185">Reference proteome</keyword>
<dbReference type="GeneID" id="14403652"/>
<dbReference type="Proteomes" id="UP000010878">
    <property type="component" value="Chromosome"/>
</dbReference>
<dbReference type="PROSITE" id="PS51318">
    <property type="entry name" value="TAT"/>
    <property type="match status" value="1"/>
</dbReference>
<feature type="region of interest" description="Disordered" evidence="1">
    <location>
        <begin position="26"/>
        <end position="50"/>
    </location>
</feature>
<name>L0K4G8_9EURY</name>
<evidence type="ECO:0008006" key="4">
    <source>
        <dbReference type="Google" id="ProtNLM"/>
    </source>
</evidence>
<protein>
    <recommendedName>
        <fullName evidence="4">Copper binding protein, plastocyanin/azurin family</fullName>
    </recommendedName>
</protein>
<dbReference type="SUPFAM" id="SSF49503">
    <property type="entry name" value="Cupredoxins"/>
    <property type="match status" value="1"/>
</dbReference>
<dbReference type="InterPro" id="IPR006311">
    <property type="entry name" value="TAT_signal"/>
</dbReference>
<reference evidence="2 3" key="1">
    <citation type="submission" date="2012-11" db="EMBL/GenBank/DDBJ databases">
        <title>FINISHED of Natronococcus occultus SP4, DSM 3396.</title>
        <authorList>
            <consortium name="DOE Joint Genome Institute"/>
            <person name="Eisen J."/>
            <person name="Huntemann M."/>
            <person name="Wei C.-L."/>
            <person name="Han J."/>
            <person name="Detter J.C."/>
            <person name="Han C."/>
            <person name="Tapia R."/>
            <person name="Chen A."/>
            <person name="Kyrpides N."/>
            <person name="Mavromatis K."/>
            <person name="Markowitz V."/>
            <person name="Szeto E."/>
            <person name="Ivanova N."/>
            <person name="Mikhailova N."/>
            <person name="Ovchinnikova G."/>
            <person name="Pagani I."/>
            <person name="Pati A."/>
            <person name="Goodwin L."/>
            <person name="Nordberg H.P."/>
            <person name="Cantor M.N."/>
            <person name="Hua S.X."/>
            <person name="Woyke T."/>
            <person name="Eisen J."/>
            <person name="Klenk H.-P."/>
            <person name="Klenk H.-P."/>
        </authorList>
    </citation>
    <scope>NUCLEOTIDE SEQUENCE [LARGE SCALE GENOMIC DNA]</scope>
    <source>
        <strain evidence="2 3">SP4</strain>
    </source>
</reference>
<sequence>MTDHTRRTVLKAAGASTIAVAIAGCAGDDNDNGNDENGDENGEDADGFEIDPGTEIVLDGYASHWEGIEPDEIDGEDNPTLVLEEGEEYTIEWINADGVAHDLQIWDEDDELVDDLATDSIDDEGEGDSLEFTAEPEMVTYVCEYHETNQVGDLVVE</sequence>
<gene>
    <name evidence="2" type="ORF">Natoc_3265</name>
</gene>
<accession>L0K4G8</accession>
<evidence type="ECO:0000313" key="3">
    <source>
        <dbReference type="Proteomes" id="UP000010878"/>
    </source>
</evidence>
<dbReference type="eggNOG" id="arCOG11135">
    <property type="taxonomic scope" value="Archaea"/>
</dbReference>
<dbReference type="Gene3D" id="2.60.40.420">
    <property type="entry name" value="Cupredoxins - blue copper proteins"/>
    <property type="match status" value="1"/>
</dbReference>
<dbReference type="KEGG" id="nou:Natoc_3265"/>
<dbReference type="PROSITE" id="PS51257">
    <property type="entry name" value="PROKAR_LIPOPROTEIN"/>
    <property type="match status" value="1"/>
</dbReference>
<dbReference type="InterPro" id="IPR008972">
    <property type="entry name" value="Cupredoxin"/>
</dbReference>